<feature type="compositionally biased region" description="Basic and acidic residues" evidence="1">
    <location>
        <begin position="165"/>
        <end position="177"/>
    </location>
</feature>
<comment type="caution">
    <text evidence="2">The sequence shown here is derived from an EMBL/GenBank/DDBJ whole genome shotgun (WGS) entry which is preliminary data.</text>
</comment>
<feature type="compositionally biased region" description="Polar residues" evidence="1">
    <location>
        <begin position="219"/>
        <end position="229"/>
    </location>
</feature>
<evidence type="ECO:0000313" key="3">
    <source>
        <dbReference type="Proteomes" id="UP001276659"/>
    </source>
</evidence>
<dbReference type="EMBL" id="JASNWA010000011">
    <property type="protein sequence ID" value="KAK3166800.1"/>
    <property type="molecule type" value="Genomic_DNA"/>
</dbReference>
<accession>A0AAD9YWB9</accession>
<protein>
    <submittedName>
        <fullName evidence="2">Uncharacterized protein</fullName>
    </submittedName>
</protein>
<feature type="region of interest" description="Disordered" evidence="1">
    <location>
        <begin position="89"/>
        <end position="258"/>
    </location>
</feature>
<keyword evidence="3" id="KW-1185">Reference proteome</keyword>
<organism evidence="2 3">
    <name type="scientific">Lepraria neglecta</name>
    <dbReference type="NCBI Taxonomy" id="209136"/>
    <lineage>
        <taxon>Eukaryota</taxon>
        <taxon>Fungi</taxon>
        <taxon>Dikarya</taxon>
        <taxon>Ascomycota</taxon>
        <taxon>Pezizomycotina</taxon>
        <taxon>Lecanoromycetes</taxon>
        <taxon>OSLEUM clade</taxon>
        <taxon>Lecanoromycetidae</taxon>
        <taxon>Lecanorales</taxon>
        <taxon>Lecanorineae</taxon>
        <taxon>Stereocaulaceae</taxon>
        <taxon>Lepraria</taxon>
    </lineage>
</organism>
<feature type="compositionally biased region" description="Basic and acidic residues" evidence="1">
    <location>
        <begin position="184"/>
        <end position="193"/>
    </location>
</feature>
<sequence>MAISLFSRITSPIVLYHTIVLSASSIIDIRNKRPSPSTQQDTRHPTILYAATDILTLSLSPPYTMDTSEPLWKDFTQSPHSFFTKGDFNRSKNVVSPRRADGSRPLFGARGVKRRDGREIDFVDKKRDGREDGDTRDRHALTTNKDRSYMRTRREEKPLFGSRGDAIREADGREAGHQQRRKHKDYDARDRLGSPEGPEYGGIEEEERDEVPPMAYSYRPNQRSRNASINGEDRRDRIRVGEPLAPSRYGTTLGVWSR</sequence>
<feature type="compositionally biased region" description="Basic and acidic residues" evidence="1">
    <location>
        <begin position="231"/>
        <end position="240"/>
    </location>
</feature>
<name>A0AAD9YWB9_9LECA</name>
<dbReference type="Proteomes" id="UP001276659">
    <property type="component" value="Unassembled WGS sequence"/>
</dbReference>
<dbReference type="AlphaFoldDB" id="A0AAD9YWB9"/>
<evidence type="ECO:0000313" key="2">
    <source>
        <dbReference type="EMBL" id="KAK3166800.1"/>
    </source>
</evidence>
<reference evidence="2" key="1">
    <citation type="submission" date="2022-11" db="EMBL/GenBank/DDBJ databases">
        <title>Chromosomal genome sequence assembly and mating type (MAT) locus characterization of the leprose asexual lichenized fungus Lepraria neglecta (Nyl.) Erichsen.</title>
        <authorList>
            <person name="Allen J.L."/>
            <person name="Pfeffer B."/>
        </authorList>
    </citation>
    <scope>NUCLEOTIDE SEQUENCE</scope>
    <source>
        <strain evidence="2">Allen 5258</strain>
    </source>
</reference>
<evidence type="ECO:0000256" key="1">
    <source>
        <dbReference type="SAM" id="MobiDB-lite"/>
    </source>
</evidence>
<feature type="compositionally biased region" description="Basic and acidic residues" evidence="1">
    <location>
        <begin position="114"/>
        <end position="158"/>
    </location>
</feature>
<proteinExistence type="predicted"/>
<gene>
    <name evidence="2" type="ORF">OEA41_009925</name>
</gene>